<dbReference type="InterPro" id="IPR002937">
    <property type="entry name" value="Amino_oxidase"/>
</dbReference>
<sequence length="443" mass="49529">MKKIAVIGSGITGLGAAFALKDTADVTVFEARERAGGHAHTRTIDYDGKELNVDVGFIVYNGRNYPNLTGFFEALGVETEQSDMSFAVSNEDGFEWASTVKGMFARKRNLLRPRFHKFWRTILKFNDIAREELAAGCIGNETLGVWLDQKAFSEDFKQNYILPMGGAIWSTPPAEMMDYPALSFFRFFENHRLMHAERPKWRTVTGGSKRYVDKACRALGSRLRLNAPVKQVSPFGQHVRVTTEDGREHLFDDVILAVHSDTAQQMLAPAYEDQRFLLNSVGYRPNRIFLHRDPAYMPSRKAAWASWNVIQKYSDGENICLTYWMNRLQNLPNDRPLFVTLNPSVPPAPENVFHEVTFDHPQFDAPAAAACRSLERIQGDRGLWMAGAWLGSGFHEDGLKSGLRAALSLGGQVPWDAEGVERVVPSADRVVAADVRAAGTAAQ</sequence>
<dbReference type="RefSeq" id="WP_119377995.1">
    <property type="nucleotide sequence ID" value="NZ_QWGB01000003.1"/>
</dbReference>
<dbReference type="Proteomes" id="UP000265431">
    <property type="component" value="Unassembled WGS sequence"/>
</dbReference>
<name>A0A399R8Z6_9PROT</name>
<feature type="domain" description="Amine oxidase" evidence="1">
    <location>
        <begin position="11"/>
        <end position="270"/>
    </location>
</feature>
<dbReference type="InterPro" id="IPR050464">
    <property type="entry name" value="Zeta_carotene_desat/Oxidored"/>
</dbReference>
<keyword evidence="3" id="KW-1185">Reference proteome</keyword>
<dbReference type="Gene3D" id="3.50.50.60">
    <property type="entry name" value="FAD/NAD(P)-binding domain"/>
    <property type="match status" value="1"/>
</dbReference>
<dbReference type="OrthoDB" id="20837at2"/>
<dbReference type="EMBL" id="QWGB01000003">
    <property type="protein sequence ID" value="RIJ26142.1"/>
    <property type="molecule type" value="Genomic_DNA"/>
</dbReference>
<organism evidence="2 3">
    <name type="scientific">Henriciella barbarensis</name>
    <dbReference type="NCBI Taxonomy" id="86342"/>
    <lineage>
        <taxon>Bacteria</taxon>
        <taxon>Pseudomonadati</taxon>
        <taxon>Pseudomonadota</taxon>
        <taxon>Alphaproteobacteria</taxon>
        <taxon>Hyphomonadales</taxon>
        <taxon>Hyphomonadaceae</taxon>
        <taxon>Henriciella</taxon>
    </lineage>
</organism>
<dbReference type="Gene3D" id="3.30.70.1990">
    <property type="match status" value="1"/>
</dbReference>
<dbReference type="PANTHER" id="PTHR42923">
    <property type="entry name" value="PROTOPORPHYRINOGEN OXIDASE"/>
    <property type="match status" value="1"/>
</dbReference>
<dbReference type="AlphaFoldDB" id="A0A399R8Z6"/>
<gene>
    <name evidence="2" type="ORF">D1224_00550</name>
</gene>
<evidence type="ECO:0000313" key="2">
    <source>
        <dbReference type="EMBL" id="RIJ26142.1"/>
    </source>
</evidence>
<evidence type="ECO:0000313" key="3">
    <source>
        <dbReference type="Proteomes" id="UP000265431"/>
    </source>
</evidence>
<comment type="caution">
    <text evidence="2">The sequence shown here is derived from an EMBL/GenBank/DDBJ whole genome shotgun (WGS) entry which is preliminary data.</text>
</comment>
<accession>A0A399R8Z6</accession>
<proteinExistence type="predicted"/>
<dbReference type="GO" id="GO:0016491">
    <property type="term" value="F:oxidoreductase activity"/>
    <property type="evidence" value="ECO:0007669"/>
    <property type="project" value="InterPro"/>
</dbReference>
<dbReference type="Pfam" id="PF01593">
    <property type="entry name" value="Amino_oxidase"/>
    <property type="match status" value="1"/>
</dbReference>
<dbReference type="InterPro" id="IPR036188">
    <property type="entry name" value="FAD/NAD-bd_sf"/>
</dbReference>
<evidence type="ECO:0000259" key="1">
    <source>
        <dbReference type="Pfam" id="PF01593"/>
    </source>
</evidence>
<dbReference type="Gene3D" id="1.10.405.20">
    <property type="match status" value="1"/>
</dbReference>
<protein>
    <submittedName>
        <fullName evidence="2">FAD-dependent oxidoreductase</fullName>
    </submittedName>
</protein>
<dbReference type="PANTHER" id="PTHR42923:SF17">
    <property type="entry name" value="AMINE OXIDASE DOMAIN-CONTAINING PROTEIN"/>
    <property type="match status" value="1"/>
</dbReference>
<dbReference type="SUPFAM" id="SSF51905">
    <property type="entry name" value="FAD/NAD(P)-binding domain"/>
    <property type="match status" value="1"/>
</dbReference>
<reference evidence="2 3" key="1">
    <citation type="submission" date="2018-08" db="EMBL/GenBank/DDBJ databases">
        <title>Henriciella mobilis sp. nov., isolated from seawater.</title>
        <authorList>
            <person name="Cheng H."/>
            <person name="Wu Y.-H."/>
            <person name="Xu X.-W."/>
            <person name="Guo L.-L."/>
        </authorList>
    </citation>
    <scope>NUCLEOTIDE SEQUENCE [LARGE SCALE GENOMIC DNA]</scope>
    <source>
        <strain evidence="2 3">CCUG66934</strain>
    </source>
</reference>